<feature type="transmembrane region" description="Helical" evidence="2">
    <location>
        <begin position="22"/>
        <end position="42"/>
    </location>
</feature>
<feature type="coiled-coil region" evidence="1">
    <location>
        <begin position="172"/>
        <end position="220"/>
    </location>
</feature>
<feature type="domain" description="GGDEF" evidence="5">
    <location>
        <begin position="378"/>
        <end position="511"/>
    </location>
</feature>
<name>A0A0D7EFN1_RHOPL</name>
<dbReference type="NCBIfam" id="TIGR00254">
    <property type="entry name" value="GGDEF"/>
    <property type="match status" value="1"/>
</dbReference>
<evidence type="ECO:0000259" key="3">
    <source>
        <dbReference type="PROSITE" id="PS50113"/>
    </source>
</evidence>
<dbReference type="EMBL" id="JXXE01000420">
    <property type="protein sequence ID" value="KIZ39548.1"/>
    <property type="molecule type" value="Genomic_DNA"/>
</dbReference>
<evidence type="ECO:0000313" key="7">
    <source>
        <dbReference type="Proteomes" id="UP000032515"/>
    </source>
</evidence>
<dbReference type="OrthoDB" id="9814202at2"/>
<feature type="transmembrane region" description="Helical" evidence="2">
    <location>
        <begin position="149"/>
        <end position="170"/>
    </location>
</feature>
<dbReference type="SUPFAM" id="SSF55785">
    <property type="entry name" value="PYP-like sensor domain (PAS domain)"/>
    <property type="match status" value="1"/>
</dbReference>
<dbReference type="InterPro" id="IPR043128">
    <property type="entry name" value="Rev_trsase/Diguanyl_cyclase"/>
</dbReference>
<dbReference type="Pfam" id="PF08447">
    <property type="entry name" value="PAS_3"/>
    <property type="match status" value="1"/>
</dbReference>
<evidence type="ECO:0000256" key="2">
    <source>
        <dbReference type="SAM" id="Phobius"/>
    </source>
</evidence>
<dbReference type="PROSITE" id="PS50883">
    <property type="entry name" value="EAL"/>
    <property type="match status" value="1"/>
</dbReference>
<reference evidence="6 7" key="1">
    <citation type="submission" date="2014-11" db="EMBL/GenBank/DDBJ databases">
        <title>Genomics and ecophysiology of heterotrophic nitrogen fixing bacteria isolated from estuarine surface water.</title>
        <authorList>
            <person name="Bentzon-Tilia M."/>
            <person name="Severin I."/>
            <person name="Hansen L.H."/>
            <person name="Riemann L."/>
        </authorList>
    </citation>
    <scope>NUCLEOTIDE SEQUENCE [LARGE SCALE GENOMIC DNA]</scope>
    <source>
        <strain evidence="6 7">BAL398</strain>
    </source>
</reference>
<dbReference type="InterPro" id="IPR001610">
    <property type="entry name" value="PAC"/>
</dbReference>
<feature type="domain" description="PAC" evidence="3">
    <location>
        <begin position="294"/>
        <end position="346"/>
    </location>
</feature>
<dbReference type="SUPFAM" id="SSF55073">
    <property type="entry name" value="Nucleotide cyclase"/>
    <property type="match status" value="1"/>
</dbReference>
<dbReference type="PANTHER" id="PTHR44757:SF2">
    <property type="entry name" value="BIOFILM ARCHITECTURE MAINTENANCE PROTEIN MBAA"/>
    <property type="match status" value="1"/>
</dbReference>
<dbReference type="InterPro" id="IPR052155">
    <property type="entry name" value="Biofilm_reg_signaling"/>
</dbReference>
<evidence type="ECO:0000259" key="5">
    <source>
        <dbReference type="PROSITE" id="PS50887"/>
    </source>
</evidence>
<comment type="caution">
    <text evidence="6">The sequence shown here is derived from an EMBL/GenBank/DDBJ whole genome shotgun (WGS) entry which is preliminary data.</text>
</comment>
<keyword evidence="2" id="KW-0812">Transmembrane</keyword>
<dbReference type="NCBIfam" id="TIGR00229">
    <property type="entry name" value="sensory_box"/>
    <property type="match status" value="1"/>
</dbReference>
<dbReference type="InterPro" id="IPR013655">
    <property type="entry name" value="PAS_fold_3"/>
</dbReference>
<evidence type="ECO:0000256" key="1">
    <source>
        <dbReference type="SAM" id="Coils"/>
    </source>
</evidence>
<dbReference type="SMART" id="SM00086">
    <property type="entry name" value="PAC"/>
    <property type="match status" value="1"/>
</dbReference>
<dbReference type="InterPro" id="IPR035919">
    <property type="entry name" value="EAL_sf"/>
</dbReference>
<dbReference type="Gene3D" id="3.20.20.450">
    <property type="entry name" value="EAL domain"/>
    <property type="match status" value="1"/>
</dbReference>
<evidence type="ECO:0000259" key="4">
    <source>
        <dbReference type="PROSITE" id="PS50883"/>
    </source>
</evidence>
<dbReference type="FunFam" id="3.30.70.270:FF:000001">
    <property type="entry name" value="Diguanylate cyclase domain protein"/>
    <property type="match status" value="1"/>
</dbReference>
<feature type="domain" description="EAL" evidence="4">
    <location>
        <begin position="520"/>
        <end position="672"/>
    </location>
</feature>
<dbReference type="SMART" id="SM00267">
    <property type="entry name" value="GGDEF"/>
    <property type="match status" value="1"/>
</dbReference>
<keyword evidence="2" id="KW-0472">Membrane</keyword>
<dbReference type="Pfam" id="PF00990">
    <property type="entry name" value="GGDEF"/>
    <property type="match status" value="1"/>
</dbReference>
<dbReference type="AlphaFoldDB" id="A0A0D7EFN1"/>
<feature type="non-terminal residue" evidence="6">
    <location>
        <position position="672"/>
    </location>
</feature>
<protein>
    <submittedName>
        <fullName evidence="6">Diguanylate phosphodiesterase</fullName>
    </submittedName>
</protein>
<sequence>MTDAANPSIDLDGRSLRKTVKAVALVVALAITLFAPVGYGLIGYQIESMRATFRAQLSANRLARYIYRSPEMWHYQRVRLREIIELAEAPFKLGRNRILDKDGKVILVEGNSALDSHFLLTRSFPIVVAGEAVGSVEFDVPLDPLLRRIGIFALFSLLLGACTYLAVRILPLRALDRTLRDLDRANATIRERNAELQTQNDALNEREQALRATKASLRHRSDQLVEAQLVGKIGDWSYRLGDSQVHWAPEIYGLLGYDPSFGSSHAAVMSLYVGDGARRVLEAQAEVIRTGQVRTVDVKGRRGDGSIMDCAVTSKAMRDAEGRVIGFHGTIQDISERKRAEEQLEQLAYYDPLTGLANRALFHRQINDVLQRRGRNDTEAALLLLDLDRFKEVNDSLGHAAGDELLAKAAHLISRVLDSSHFLSRLGGDEFAIILTACADRSTAEAIANAVVGALSGAIQLERGEVNVSTSVGIAMIPGDGANVHDLLRNADLALYRAKEDGRGRLQFFEAGMSEVVQHKIALSRDLRRAVNENNGLFVHYQPQVEVLTGRVCGFEALMRWAHPTRGDVEPSEFIPIAESSHLICDLGLWILREAARQAKAWIEAGETPRQISVNVSAAQIWHTDFVGDVMRVLAETGLAPHLLCLELTESLLADHAEGRVRRVLTELNQLG</sequence>
<dbReference type="InterPro" id="IPR000700">
    <property type="entry name" value="PAS-assoc_C"/>
</dbReference>
<proteinExistence type="predicted"/>
<dbReference type="RefSeq" id="WP_044414833.1">
    <property type="nucleotide sequence ID" value="NZ_JXXE01000420.1"/>
</dbReference>
<dbReference type="CDD" id="cd01948">
    <property type="entry name" value="EAL"/>
    <property type="match status" value="1"/>
</dbReference>
<dbReference type="GO" id="GO:0003824">
    <property type="term" value="F:catalytic activity"/>
    <property type="evidence" value="ECO:0007669"/>
    <property type="project" value="UniProtKB-ARBA"/>
</dbReference>
<dbReference type="Proteomes" id="UP000032515">
    <property type="component" value="Unassembled WGS sequence"/>
</dbReference>
<dbReference type="Gene3D" id="3.30.70.270">
    <property type="match status" value="1"/>
</dbReference>
<keyword evidence="1" id="KW-0175">Coiled coil</keyword>
<dbReference type="CDD" id="cd01949">
    <property type="entry name" value="GGDEF"/>
    <property type="match status" value="1"/>
</dbReference>
<dbReference type="PROSITE" id="PS50887">
    <property type="entry name" value="GGDEF"/>
    <property type="match status" value="1"/>
</dbReference>
<dbReference type="InterPro" id="IPR000014">
    <property type="entry name" value="PAS"/>
</dbReference>
<gene>
    <name evidence="6" type="ORF">OO17_20115</name>
</gene>
<dbReference type="InterPro" id="IPR001633">
    <property type="entry name" value="EAL_dom"/>
</dbReference>
<dbReference type="Pfam" id="PF00563">
    <property type="entry name" value="EAL"/>
    <property type="match status" value="1"/>
</dbReference>
<keyword evidence="2" id="KW-1133">Transmembrane helix</keyword>
<dbReference type="InterPro" id="IPR000160">
    <property type="entry name" value="GGDEF_dom"/>
</dbReference>
<dbReference type="SMART" id="SM00052">
    <property type="entry name" value="EAL"/>
    <property type="match status" value="1"/>
</dbReference>
<dbReference type="PROSITE" id="PS50113">
    <property type="entry name" value="PAC"/>
    <property type="match status" value="1"/>
</dbReference>
<dbReference type="SUPFAM" id="SSF141868">
    <property type="entry name" value="EAL domain-like"/>
    <property type="match status" value="1"/>
</dbReference>
<dbReference type="Gene3D" id="3.30.450.20">
    <property type="entry name" value="PAS domain"/>
    <property type="match status" value="1"/>
</dbReference>
<accession>A0A0D7EFN1</accession>
<dbReference type="InterPro" id="IPR029787">
    <property type="entry name" value="Nucleotide_cyclase"/>
</dbReference>
<evidence type="ECO:0000313" key="6">
    <source>
        <dbReference type="EMBL" id="KIZ39548.1"/>
    </source>
</evidence>
<dbReference type="InterPro" id="IPR035965">
    <property type="entry name" value="PAS-like_dom_sf"/>
</dbReference>
<organism evidence="6 7">
    <name type="scientific">Rhodopseudomonas palustris</name>
    <dbReference type="NCBI Taxonomy" id="1076"/>
    <lineage>
        <taxon>Bacteria</taxon>
        <taxon>Pseudomonadati</taxon>
        <taxon>Pseudomonadota</taxon>
        <taxon>Alphaproteobacteria</taxon>
        <taxon>Hyphomicrobiales</taxon>
        <taxon>Nitrobacteraceae</taxon>
        <taxon>Rhodopseudomonas</taxon>
    </lineage>
</organism>
<dbReference type="PANTHER" id="PTHR44757">
    <property type="entry name" value="DIGUANYLATE CYCLASE DGCP"/>
    <property type="match status" value="1"/>
</dbReference>